<dbReference type="Pfam" id="PF03239">
    <property type="entry name" value="FTR1"/>
    <property type="match status" value="1"/>
</dbReference>
<feature type="transmembrane region" description="Helical" evidence="6">
    <location>
        <begin position="152"/>
        <end position="170"/>
    </location>
</feature>
<dbReference type="EMBL" id="FOGI01000017">
    <property type="protein sequence ID" value="SES47294.1"/>
    <property type="molecule type" value="Genomic_DNA"/>
</dbReference>
<keyword evidence="5 6" id="KW-0472">Membrane</keyword>
<organism evidence="7 8">
    <name type="scientific">Actinokineospora terrae</name>
    <dbReference type="NCBI Taxonomy" id="155974"/>
    <lineage>
        <taxon>Bacteria</taxon>
        <taxon>Bacillati</taxon>
        <taxon>Actinomycetota</taxon>
        <taxon>Actinomycetes</taxon>
        <taxon>Pseudonocardiales</taxon>
        <taxon>Pseudonocardiaceae</taxon>
        <taxon>Actinokineospora</taxon>
    </lineage>
</organism>
<feature type="transmembrane region" description="Helical" evidence="6">
    <location>
        <begin position="73"/>
        <end position="92"/>
    </location>
</feature>
<evidence type="ECO:0000256" key="3">
    <source>
        <dbReference type="ARBA" id="ARBA00022692"/>
    </source>
</evidence>
<comment type="subcellular location">
    <subcellularLocation>
        <location evidence="1">Membrane</location>
        <topology evidence="1">Multi-pass membrane protein</topology>
    </subcellularLocation>
</comment>
<evidence type="ECO:0000313" key="8">
    <source>
        <dbReference type="Proteomes" id="UP000199051"/>
    </source>
</evidence>
<dbReference type="PANTHER" id="PTHR31632">
    <property type="entry name" value="IRON TRANSPORTER FTH1"/>
    <property type="match status" value="1"/>
</dbReference>
<name>A0A1H9XMF5_9PSEU</name>
<comment type="similarity">
    <text evidence="2">Belongs to the oxidase-dependent Fe transporter (OFeT) (TC 9.A.10.1) family.</text>
</comment>
<reference evidence="8" key="1">
    <citation type="submission" date="2016-10" db="EMBL/GenBank/DDBJ databases">
        <authorList>
            <person name="Varghese N."/>
            <person name="Submissions S."/>
        </authorList>
    </citation>
    <scope>NUCLEOTIDE SEQUENCE [LARGE SCALE GENOMIC DNA]</scope>
    <source>
        <strain evidence="8">DSM 44260</strain>
    </source>
</reference>
<evidence type="ECO:0000256" key="4">
    <source>
        <dbReference type="ARBA" id="ARBA00022989"/>
    </source>
</evidence>
<dbReference type="PANTHER" id="PTHR31632:SF2">
    <property type="entry name" value="PLASMA MEMBRANE IRON PERMEASE"/>
    <property type="match status" value="1"/>
</dbReference>
<dbReference type="GO" id="GO:0015093">
    <property type="term" value="F:ferrous iron transmembrane transporter activity"/>
    <property type="evidence" value="ECO:0007669"/>
    <property type="project" value="TreeGrafter"/>
</dbReference>
<sequence length="281" mass="29653">MEYVFASALVGLREGLEATLVVSVLLAYLVKSDRRESIRWVWLGVGVAVALSVGVGALITFTSSSLDFEAQETFGGVMSLIAVAFVTAMVFWMRGAARKISGELRGKLSDALAIGPLAIVVLAFLSVGREGLETAVFFYASAQSAGSNSGPLVGFLIGIAVAVAIGWALYRGALRINLSRFFTWTGILLVFVAAGVLGYGLHDLQEAGVLPGLNTLAFDLSGPMPEDSWYGALLKGIFNYSARTSVLQAVAWVAYVAVTLTAFLWPARKVADPVPPQGATP</sequence>
<gene>
    <name evidence="7" type="ORF">SAMN04487818_11732</name>
</gene>
<evidence type="ECO:0000256" key="1">
    <source>
        <dbReference type="ARBA" id="ARBA00004141"/>
    </source>
</evidence>
<proteinExistence type="inferred from homology"/>
<feature type="transmembrane region" description="Helical" evidence="6">
    <location>
        <begin position="40"/>
        <end position="61"/>
    </location>
</feature>
<keyword evidence="3 6" id="KW-0812">Transmembrane</keyword>
<feature type="transmembrane region" description="Helical" evidence="6">
    <location>
        <begin position="6"/>
        <end position="28"/>
    </location>
</feature>
<feature type="transmembrane region" description="Helical" evidence="6">
    <location>
        <begin position="246"/>
        <end position="265"/>
    </location>
</feature>
<dbReference type="GO" id="GO:0033573">
    <property type="term" value="C:high-affinity iron permease complex"/>
    <property type="evidence" value="ECO:0007669"/>
    <property type="project" value="InterPro"/>
</dbReference>
<dbReference type="Proteomes" id="UP000199051">
    <property type="component" value="Unassembled WGS sequence"/>
</dbReference>
<evidence type="ECO:0000313" key="7">
    <source>
        <dbReference type="EMBL" id="SES47294.1"/>
    </source>
</evidence>
<evidence type="ECO:0000256" key="2">
    <source>
        <dbReference type="ARBA" id="ARBA00008333"/>
    </source>
</evidence>
<protein>
    <submittedName>
        <fullName evidence="7">High-affinity iron transporter</fullName>
    </submittedName>
</protein>
<evidence type="ECO:0000256" key="6">
    <source>
        <dbReference type="SAM" id="Phobius"/>
    </source>
</evidence>
<keyword evidence="4 6" id="KW-1133">Transmembrane helix</keyword>
<feature type="transmembrane region" description="Helical" evidence="6">
    <location>
        <begin position="182"/>
        <end position="201"/>
    </location>
</feature>
<evidence type="ECO:0000256" key="5">
    <source>
        <dbReference type="ARBA" id="ARBA00023136"/>
    </source>
</evidence>
<keyword evidence="8" id="KW-1185">Reference proteome</keyword>
<dbReference type="STRING" id="155974.SAMN04487818_11732"/>
<dbReference type="NCBIfam" id="NF041756">
    <property type="entry name" value="EfeU"/>
    <property type="match status" value="1"/>
</dbReference>
<dbReference type="AlphaFoldDB" id="A0A1H9XMF5"/>
<dbReference type="InterPro" id="IPR004923">
    <property type="entry name" value="FTR1/Fip1/EfeU"/>
</dbReference>
<accession>A0A1H9XMF5</accession>
<feature type="transmembrane region" description="Helical" evidence="6">
    <location>
        <begin position="112"/>
        <end position="132"/>
    </location>
</feature>